<feature type="compositionally biased region" description="Basic and acidic residues" evidence="7">
    <location>
        <begin position="236"/>
        <end position="251"/>
    </location>
</feature>
<dbReference type="PROSITE" id="PS50011">
    <property type="entry name" value="PROTEIN_KINASE_DOM"/>
    <property type="match status" value="1"/>
</dbReference>
<dbReference type="AlphaFoldDB" id="A0A1E3PH83"/>
<feature type="compositionally biased region" description="Low complexity" evidence="7">
    <location>
        <begin position="332"/>
        <end position="346"/>
    </location>
</feature>
<dbReference type="SUPFAM" id="SSF56112">
    <property type="entry name" value="Protein kinase-like (PK-like)"/>
    <property type="match status" value="1"/>
</dbReference>
<organism evidence="9 10">
    <name type="scientific">Nadsonia fulvescens var. elongata DSM 6958</name>
    <dbReference type="NCBI Taxonomy" id="857566"/>
    <lineage>
        <taxon>Eukaryota</taxon>
        <taxon>Fungi</taxon>
        <taxon>Dikarya</taxon>
        <taxon>Ascomycota</taxon>
        <taxon>Saccharomycotina</taxon>
        <taxon>Dipodascomycetes</taxon>
        <taxon>Dipodascales</taxon>
        <taxon>Dipodascales incertae sedis</taxon>
        <taxon>Nadsonia</taxon>
    </lineage>
</organism>
<evidence type="ECO:0000259" key="8">
    <source>
        <dbReference type="PROSITE" id="PS50011"/>
    </source>
</evidence>
<evidence type="ECO:0000256" key="6">
    <source>
        <dbReference type="PROSITE-ProRule" id="PRU10141"/>
    </source>
</evidence>
<dbReference type="InterPro" id="IPR000719">
    <property type="entry name" value="Prot_kinase_dom"/>
</dbReference>
<evidence type="ECO:0000256" key="3">
    <source>
        <dbReference type="ARBA" id="ARBA00022741"/>
    </source>
</evidence>
<dbReference type="GO" id="GO:0008353">
    <property type="term" value="F:RNA polymerase II CTD heptapeptide repeat kinase activity"/>
    <property type="evidence" value="ECO:0007669"/>
    <property type="project" value="TreeGrafter"/>
</dbReference>
<feature type="region of interest" description="Disordered" evidence="7">
    <location>
        <begin position="401"/>
        <end position="435"/>
    </location>
</feature>
<feature type="compositionally biased region" description="Basic and acidic residues" evidence="7">
    <location>
        <begin position="21"/>
        <end position="69"/>
    </location>
</feature>
<feature type="compositionally biased region" description="Low complexity" evidence="7">
    <location>
        <begin position="212"/>
        <end position="235"/>
    </location>
</feature>
<dbReference type="GO" id="GO:0030332">
    <property type="term" value="F:cyclin binding"/>
    <property type="evidence" value="ECO:0007669"/>
    <property type="project" value="TreeGrafter"/>
</dbReference>
<dbReference type="OrthoDB" id="28397at2759"/>
<keyword evidence="1" id="KW-0723">Serine/threonine-protein kinase</keyword>
<dbReference type="Proteomes" id="UP000095009">
    <property type="component" value="Unassembled WGS sequence"/>
</dbReference>
<evidence type="ECO:0000256" key="2">
    <source>
        <dbReference type="ARBA" id="ARBA00022679"/>
    </source>
</evidence>
<feature type="compositionally biased region" description="Low complexity" evidence="7">
    <location>
        <begin position="401"/>
        <end position="421"/>
    </location>
</feature>
<dbReference type="Pfam" id="PF00069">
    <property type="entry name" value="Pkinase"/>
    <property type="match status" value="1"/>
</dbReference>
<evidence type="ECO:0000313" key="10">
    <source>
        <dbReference type="Proteomes" id="UP000095009"/>
    </source>
</evidence>
<dbReference type="PROSITE" id="PS00107">
    <property type="entry name" value="PROTEIN_KINASE_ATP"/>
    <property type="match status" value="1"/>
</dbReference>
<keyword evidence="10" id="KW-1185">Reference proteome</keyword>
<dbReference type="GO" id="GO:0032968">
    <property type="term" value="P:positive regulation of transcription elongation by RNA polymerase II"/>
    <property type="evidence" value="ECO:0007669"/>
    <property type="project" value="TreeGrafter"/>
</dbReference>
<evidence type="ECO:0000256" key="4">
    <source>
        <dbReference type="ARBA" id="ARBA00022777"/>
    </source>
</evidence>
<dbReference type="Gene3D" id="3.30.200.20">
    <property type="entry name" value="Phosphorylase Kinase, domain 1"/>
    <property type="match status" value="1"/>
</dbReference>
<feature type="non-terminal residue" evidence="9">
    <location>
        <position position="518"/>
    </location>
</feature>
<dbReference type="GO" id="GO:0005524">
    <property type="term" value="F:ATP binding"/>
    <property type="evidence" value="ECO:0007669"/>
    <property type="project" value="UniProtKB-UniRule"/>
</dbReference>
<dbReference type="InterPro" id="IPR017441">
    <property type="entry name" value="Protein_kinase_ATP_BS"/>
</dbReference>
<dbReference type="InterPro" id="IPR011009">
    <property type="entry name" value="Kinase-like_dom_sf"/>
</dbReference>
<protein>
    <submittedName>
        <fullName evidence="9">Pkinase-domain-containing protein</fullName>
    </submittedName>
</protein>
<gene>
    <name evidence="9" type="ORF">NADFUDRAFT_83623</name>
</gene>
<feature type="binding site" evidence="6">
    <location>
        <position position="487"/>
    </location>
    <ligand>
        <name>ATP</name>
        <dbReference type="ChEBI" id="CHEBI:30616"/>
    </ligand>
</feature>
<sequence>MSLNRPTGPRGNRRNNLDPNSNERRDRAAFSDTYADRRGNFNRTDPVDRNDRSDRGARDDRVDRNDRNARFNSLNRGGGDNSDSNHQRPNKRYGDRRVNQESEREEDRSRDRNNRGNQNQDRELARDRDGDYYQPGRIRDKPEDRSRDRDLGREKSNTRDRGFDLNNRGNNSDTNSQYNRKRDDLSRSPPPSKRYRSQDSEFKNSVSKKNPSSLSMRNRSTLSSLSSATAISTTIAEDKSVRKSVDSKWFDKPSNTASGGVFNSKNNDDSDRTRGGSKNSKNDFKSNKHIPAPAKSVGTGRIGALPPTGPRRSGGSKPDTNYSRRFKPVGGSNNNNNNNNRNSNHSINEEGNILEVNRIDITKKTSSDDLFPEKIGQIDPVSQNSQRLAFRLPTGVYSNRSALSASSEPSESSTSTAQHSSVAIPSTSPVSEVPRSQGMITEKVITAVERVPRTSSIYKRVLQVGEGTYGRVYKAVNRDTSVKVALKKLRLSNERDGLPITAIREIKLLQALRHRNII</sequence>
<keyword evidence="5 6" id="KW-0067">ATP-binding</keyword>
<feature type="compositionally biased region" description="Basic and acidic residues" evidence="7">
    <location>
        <begin position="266"/>
        <end position="286"/>
    </location>
</feature>
<dbReference type="PANTHER" id="PTHR24056">
    <property type="entry name" value="CELL DIVISION PROTEIN KINASE"/>
    <property type="match status" value="1"/>
</dbReference>
<keyword evidence="2" id="KW-0808">Transferase</keyword>
<keyword evidence="3 6" id="KW-0547">Nucleotide-binding</keyword>
<dbReference type="EMBL" id="KV454411">
    <property type="protein sequence ID" value="ODQ64728.1"/>
    <property type="molecule type" value="Genomic_DNA"/>
</dbReference>
<evidence type="ECO:0000256" key="7">
    <source>
        <dbReference type="SAM" id="MobiDB-lite"/>
    </source>
</evidence>
<dbReference type="PANTHER" id="PTHR24056:SF546">
    <property type="entry name" value="CYCLIN-DEPENDENT KINASE 12"/>
    <property type="match status" value="1"/>
</dbReference>
<accession>A0A1E3PH83</accession>
<feature type="domain" description="Protein kinase" evidence="8">
    <location>
        <begin position="458"/>
        <end position="518"/>
    </location>
</feature>
<evidence type="ECO:0000256" key="1">
    <source>
        <dbReference type="ARBA" id="ARBA00022527"/>
    </source>
</evidence>
<feature type="compositionally biased region" description="Basic and acidic residues" evidence="7">
    <location>
        <begin position="92"/>
        <end position="163"/>
    </location>
</feature>
<evidence type="ECO:0000256" key="5">
    <source>
        <dbReference type="ARBA" id="ARBA00022840"/>
    </source>
</evidence>
<feature type="compositionally biased region" description="Low complexity" evidence="7">
    <location>
        <begin position="1"/>
        <end position="10"/>
    </location>
</feature>
<proteinExistence type="predicted"/>
<keyword evidence="4 9" id="KW-0418">Kinase</keyword>
<feature type="compositionally biased region" description="Polar residues" evidence="7">
    <location>
        <begin position="167"/>
        <end position="178"/>
    </location>
</feature>
<dbReference type="STRING" id="857566.A0A1E3PH83"/>
<reference evidence="9 10" key="1">
    <citation type="journal article" date="2016" name="Proc. Natl. Acad. Sci. U.S.A.">
        <title>Comparative genomics of biotechnologically important yeasts.</title>
        <authorList>
            <person name="Riley R."/>
            <person name="Haridas S."/>
            <person name="Wolfe K.H."/>
            <person name="Lopes M.R."/>
            <person name="Hittinger C.T."/>
            <person name="Goeker M."/>
            <person name="Salamov A.A."/>
            <person name="Wisecaver J.H."/>
            <person name="Long T.M."/>
            <person name="Calvey C.H."/>
            <person name="Aerts A.L."/>
            <person name="Barry K.W."/>
            <person name="Choi C."/>
            <person name="Clum A."/>
            <person name="Coughlan A.Y."/>
            <person name="Deshpande S."/>
            <person name="Douglass A.P."/>
            <person name="Hanson S.J."/>
            <person name="Klenk H.-P."/>
            <person name="LaButti K.M."/>
            <person name="Lapidus A."/>
            <person name="Lindquist E.A."/>
            <person name="Lipzen A.M."/>
            <person name="Meier-Kolthoff J.P."/>
            <person name="Ohm R.A."/>
            <person name="Otillar R.P."/>
            <person name="Pangilinan J.L."/>
            <person name="Peng Y."/>
            <person name="Rokas A."/>
            <person name="Rosa C.A."/>
            <person name="Scheuner C."/>
            <person name="Sibirny A.A."/>
            <person name="Slot J.C."/>
            <person name="Stielow J.B."/>
            <person name="Sun H."/>
            <person name="Kurtzman C.P."/>
            <person name="Blackwell M."/>
            <person name="Grigoriev I.V."/>
            <person name="Jeffries T.W."/>
        </authorList>
    </citation>
    <scope>NUCLEOTIDE SEQUENCE [LARGE SCALE GENOMIC DNA]</scope>
    <source>
        <strain evidence="9 10">DSM 6958</strain>
    </source>
</reference>
<feature type="compositionally biased region" description="Polar residues" evidence="7">
    <location>
        <begin position="253"/>
        <end position="265"/>
    </location>
</feature>
<dbReference type="GO" id="GO:0008024">
    <property type="term" value="C:cyclin/CDK positive transcription elongation factor complex"/>
    <property type="evidence" value="ECO:0007669"/>
    <property type="project" value="TreeGrafter"/>
</dbReference>
<dbReference type="InterPro" id="IPR050108">
    <property type="entry name" value="CDK"/>
</dbReference>
<feature type="region of interest" description="Disordered" evidence="7">
    <location>
        <begin position="1"/>
        <end position="349"/>
    </location>
</feature>
<evidence type="ECO:0000313" key="9">
    <source>
        <dbReference type="EMBL" id="ODQ64728.1"/>
    </source>
</evidence>
<name>A0A1E3PH83_9ASCO</name>